<feature type="transmembrane region" description="Helical" evidence="1">
    <location>
        <begin position="33"/>
        <end position="53"/>
    </location>
</feature>
<dbReference type="Pfam" id="PF10066">
    <property type="entry name" value="DUF2304"/>
    <property type="match status" value="1"/>
</dbReference>
<protein>
    <recommendedName>
        <fullName evidence="4">DUF2304 domain-containing protein</fullName>
    </recommendedName>
</protein>
<gene>
    <name evidence="2" type="ORF">A2840_02580</name>
</gene>
<keyword evidence="1" id="KW-0472">Membrane</keyword>
<proteinExistence type="predicted"/>
<dbReference type="AlphaFoldDB" id="A0A1G1Y362"/>
<keyword evidence="1" id="KW-1133">Transmembrane helix</keyword>
<dbReference type="Proteomes" id="UP000178385">
    <property type="component" value="Unassembled WGS sequence"/>
</dbReference>
<name>A0A1G1Y362_9BACT</name>
<feature type="transmembrane region" description="Helical" evidence="1">
    <location>
        <begin position="6"/>
        <end position="21"/>
    </location>
</feature>
<dbReference type="InterPro" id="IPR019277">
    <property type="entry name" value="DUF2304"/>
</dbReference>
<reference evidence="2 3" key="1">
    <citation type="journal article" date="2016" name="Nat. Commun.">
        <title>Thousands of microbial genomes shed light on interconnected biogeochemical processes in an aquifer system.</title>
        <authorList>
            <person name="Anantharaman K."/>
            <person name="Brown C.T."/>
            <person name="Hug L.A."/>
            <person name="Sharon I."/>
            <person name="Castelle C.J."/>
            <person name="Probst A.J."/>
            <person name="Thomas B.C."/>
            <person name="Singh A."/>
            <person name="Wilkins M.J."/>
            <person name="Karaoz U."/>
            <person name="Brodie E.L."/>
            <person name="Williams K.H."/>
            <person name="Hubbard S.S."/>
            <person name="Banfield J.F."/>
        </authorList>
    </citation>
    <scope>NUCLEOTIDE SEQUENCE [LARGE SCALE GENOMIC DNA]</scope>
</reference>
<comment type="caution">
    <text evidence="2">The sequence shown here is derived from an EMBL/GenBank/DDBJ whole genome shotgun (WGS) entry which is preliminary data.</text>
</comment>
<evidence type="ECO:0000256" key="1">
    <source>
        <dbReference type="SAM" id="Phobius"/>
    </source>
</evidence>
<evidence type="ECO:0008006" key="4">
    <source>
        <dbReference type="Google" id="ProtNLM"/>
    </source>
</evidence>
<organism evidence="2 3">
    <name type="scientific">Candidatus Buchananbacteria bacterium RIFCSPHIGHO2_01_FULL_47_11b</name>
    <dbReference type="NCBI Taxonomy" id="1797537"/>
    <lineage>
        <taxon>Bacteria</taxon>
        <taxon>Candidatus Buchananiibacteriota</taxon>
    </lineage>
</organism>
<keyword evidence="1" id="KW-0812">Transmembrane</keyword>
<dbReference type="EMBL" id="MHIG01000035">
    <property type="protein sequence ID" value="OGY46200.1"/>
    <property type="molecule type" value="Genomic_DNA"/>
</dbReference>
<sequence length="107" mass="12721">MIPLQVLSIIFALFMLYIARIHHKKGHMETFEYALWAFIWVAFMFAAIFPQTFQGIAETLNISRVFDLLVIIGMMILTFLTFQNRIYFKRLEKKLENVIRKRAMDEG</sequence>
<evidence type="ECO:0000313" key="3">
    <source>
        <dbReference type="Proteomes" id="UP000178385"/>
    </source>
</evidence>
<feature type="transmembrane region" description="Helical" evidence="1">
    <location>
        <begin position="65"/>
        <end position="82"/>
    </location>
</feature>
<evidence type="ECO:0000313" key="2">
    <source>
        <dbReference type="EMBL" id="OGY46200.1"/>
    </source>
</evidence>
<accession>A0A1G1Y362</accession>